<reference evidence="6 7" key="1">
    <citation type="submission" date="2014-04" db="EMBL/GenBank/DDBJ databases">
        <authorList>
            <consortium name="DOE Joint Genome Institute"/>
            <person name="Kuo A."/>
            <person name="Ruytinx J."/>
            <person name="Rineau F."/>
            <person name="Colpaert J."/>
            <person name="Kohler A."/>
            <person name="Nagy L.G."/>
            <person name="Floudas D."/>
            <person name="Copeland A."/>
            <person name="Barry K.W."/>
            <person name="Cichocki N."/>
            <person name="Veneault-Fourrey C."/>
            <person name="LaButti K."/>
            <person name="Lindquist E.A."/>
            <person name="Lipzen A."/>
            <person name="Lundell T."/>
            <person name="Morin E."/>
            <person name="Murat C."/>
            <person name="Sun H."/>
            <person name="Tunlid A."/>
            <person name="Henrissat B."/>
            <person name="Grigoriev I.V."/>
            <person name="Hibbett D.S."/>
            <person name="Martin F."/>
            <person name="Nordberg H.P."/>
            <person name="Cantor M.N."/>
            <person name="Hua S.X."/>
        </authorList>
    </citation>
    <scope>NUCLEOTIDE SEQUENCE [LARGE SCALE GENOMIC DNA]</scope>
    <source>
        <strain evidence="6 7">UH-Slu-Lm8-n1</strain>
    </source>
</reference>
<dbReference type="OrthoDB" id="2669999at2759"/>
<feature type="compositionally biased region" description="Polar residues" evidence="4">
    <location>
        <begin position="67"/>
        <end position="76"/>
    </location>
</feature>
<reference evidence="7" key="2">
    <citation type="submission" date="2015-01" db="EMBL/GenBank/DDBJ databases">
        <title>Evolutionary Origins and Diversification of the Mycorrhizal Mutualists.</title>
        <authorList>
            <consortium name="DOE Joint Genome Institute"/>
            <consortium name="Mycorrhizal Genomics Consortium"/>
            <person name="Kohler A."/>
            <person name="Kuo A."/>
            <person name="Nagy L.G."/>
            <person name="Floudas D."/>
            <person name="Copeland A."/>
            <person name="Barry K.W."/>
            <person name="Cichocki N."/>
            <person name="Veneault-Fourrey C."/>
            <person name="LaButti K."/>
            <person name="Lindquist E.A."/>
            <person name="Lipzen A."/>
            <person name="Lundell T."/>
            <person name="Morin E."/>
            <person name="Murat C."/>
            <person name="Riley R."/>
            <person name="Ohm R."/>
            <person name="Sun H."/>
            <person name="Tunlid A."/>
            <person name="Henrissat B."/>
            <person name="Grigoriev I.V."/>
            <person name="Hibbett D.S."/>
            <person name="Martin F."/>
        </authorList>
    </citation>
    <scope>NUCLEOTIDE SEQUENCE [LARGE SCALE GENOMIC DNA]</scope>
    <source>
        <strain evidence="7">UH-Slu-Lm8-n1</strain>
    </source>
</reference>
<dbReference type="PROSITE" id="PS50600">
    <property type="entry name" value="ULP_PROTEASE"/>
    <property type="match status" value="1"/>
</dbReference>
<evidence type="ECO:0000313" key="6">
    <source>
        <dbReference type="EMBL" id="KIK47785.1"/>
    </source>
</evidence>
<evidence type="ECO:0000256" key="3">
    <source>
        <dbReference type="ARBA" id="ARBA00022801"/>
    </source>
</evidence>
<evidence type="ECO:0000256" key="2">
    <source>
        <dbReference type="ARBA" id="ARBA00022670"/>
    </source>
</evidence>
<evidence type="ECO:0000313" key="7">
    <source>
        <dbReference type="Proteomes" id="UP000054485"/>
    </source>
</evidence>
<organism evidence="6 7">
    <name type="scientific">Suillus luteus UH-Slu-Lm8-n1</name>
    <dbReference type="NCBI Taxonomy" id="930992"/>
    <lineage>
        <taxon>Eukaryota</taxon>
        <taxon>Fungi</taxon>
        <taxon>Dikarya</taxon>
        <taxon>Basidiomycota</taxon>
        <taxon>Agaricomycotina</taxon>
        <taxon>Agaricomycetes</taxon>
        <taxon>Agaricomycetidae</taxon>
        <taxon>Boletales</taxon>
        <taxon>Suillineae</taxon>
        <taxon>Suillaceae</taxon>
        <taxon>Suillus</taxon>
    </lineage>
</organism>
<gene>
    <name evidence="6" type="ORF">CY34DRAFT_21160</name>
</gene>
<dbReference type="STRING" id="930992.A0A0D0ABX9"/>
<dbReference type="PANTHER" id="PTHR33096">
    <property type="entry name" value="CXC2 DOMAIN-CONTAINING PROTEIN"/>
    <property type="match status" value="1"/>
</dbReference>
<comment type="similarity">
    <text evidence="1">Belongs to the peptidase C48 family.</text>
</comment>
<feature type="domain" description="Ubiquitin-like protease family profile" evidence="5">
    <location>
        <begin position="1035"/>
        <end position="1209"/>
    </location>
</feature>
<dbReference type="InParanoid" id="A0A0D0ABX9"/>
<dbReference type="InterPro" id="IPR040521">
    <property type="entry name" value="KDZ"/>
</dbReference>
<dbReference type="Pfam" id="PF18758">
    <property type="entry name" value="KDZ"/>
    <property type="match status" value="1"/>
</dbReference>
<keyword evidence="7" id="KW-1185">Reference proteome</keyword>
<dbReference type="GO" id="GO:0008234">
    <property type="term" value="F:cysteine-type peptidase activity"/>
    <property type="evidence" value="ECO:0007669"/>
    <property type="project" value="InterPro"/>
</dbReference>
<name>A0A0D0ABX9_9AGAM</name>
<dbReference type="EMBL" id="KN835143">
    <property type="protein sequence ID" value="KIK47785.1"/>
    <property type="molecule type" value="Genomic_DNA"/>
</dbReference>
<feature type="compositionally biased region" description="Acidic residues" evidence="4">
    <location>
        <begin position="991"/>
        <end position="1002"/>
    </location>
</feature>
<keyword evidence="3" id="KW-0378">Hydrolase</keyword>
<dbReference type="Pfam" id="PF02902">
    <property type="entry name" value="Peptidase_C48"/>
    <property type="match status" value="1"/>
</dbReference>
<dbReference type="InterPro" id="IPR038765">
    <property type="entry name" value="Papain-like_cys_pep_sf"/>
</dbReference>
<dbReference type="PANTHER" id="PTHR33096:SF1">
    <property type="entry name" value="CXC1-LIKE CYSTEINE CLUSTER ASSOCIATED WITH KDZ TRANSPOSASES DOMAIN-CONTAINING PROTEIN"/>
    <property type="match status" value="1"/>
</dbReference>
<accession>A0A0D0ABX9</accession>
<evidence type="ECO:0000256" key="1">
    <source>
        <dbReference type="ARBA" id="ARBA00005234"/>
    </source>
</evidence>
<dbReference type="AlphaFoldDB" id="A0A0D0ABX9"/>
<dbReference type="HOGENOM" id="CLU_004552_0_0_1"/>
<dbReference type="GO" id="GO:0006508">
    <property type="term" value="P:proteolysis"/>
    <property type="evidence" value="ECO:0007669"/>
    <property type="project" value="UniProtKB-KW"/>
</dbReference>
<keyword evidence="2" id="KW-0645">Protease</keyword>
<dbReference type="GO" id="GO:0019783">
    <property type="term" value="F:ubiquitin-like protein peptidase activity"/>
    <property type="evidence" value="ECO:0007669"/>
    <property type="project" value="UniProtKB-ARBA"/>
</dbReference>
<proteinExistence type="inferred from homology"/>
<evidence type="ECO:0000256" key="4">
    <source>
        <dbReference type="SAM" id="MobiDB-lite"/>
    </source>
</evidence>
<dbReference type="InterPro" id="IPR003653">
    <property type="entry name" value="Peptidase_C48_C"/>
</dbReference>
<feature type="region of interest" description="Disordered" evidence="4">
    <location>
        <begin position="107"/>
        <end position="126"/>
    </location>
</feature>
<evidence type="ECO:0000259" key="5">
    <source>
        <dbReference type="PROSITE" id="PS50600"/>
    </source>
</evidence>
<feature type="region of interest" description="Disordered" evidence="4">
    <location>
        <begin position="1"/>
        <end position="21"/>
    </location>
</feature>
<feature type="region of interest" description="Disordered" evidence="4">
    <location>
        <begin position="983"/>
        <end position="1007"/>
    </location>
</feature>
<protein>
    <recommendedName>
        <fullName evidence="5">Ubiquitin-like protease family profile domain-containing protein</fullName>
    </recommendedName>
</protein>
<dbReference type="Proteomes" id="UP000054485">
    <property type="component" value="Unassembled WGS sequence"/>
</dbReference>
<feature type="region of interest" description="Disordered" evidence="4">
    <location>
        <begin position="67"/>
        <end position="86"/>
    </location>
</feature>
<sequence length="1240" mass="139345">MPPARTTRGAQPTSSGLGLHFVSPKKSRDVKKTQAFVNIPGVNAKHKRLLDQMATLMNPLPVLRTENLSSVSTPPQSEAPMSIDDANYDDPTDYIYDANSDDYVVTADQPDQPASHPTDVEHENPRRRLLPDRMSYNLHSAWKALVPTLVDAFLKYSARTHGHPLPEARPVISACAKRGCAQRRVSIICLFFDLLVHHGLFPTAPSQPRMAISIDLLAFYRALFERSCDAIHALASALKTHYARRGFQMTRGDGQIIQEPFRRSLGQAVQWFDILQVEVERQTEAAVQIARERVYEARRPQLPDDSGISTPMSSKTTLVKGRCSSILMQRCPACFAGVLFGRPLSEGGDIHVATDGNFHHRHRRSAGDCPRFYDPAYFLPKAQVDEVGHRIHSLRKRAPKKHTSAVPDEAIDQCEHSYEAADGKKQKAAMDSFDDTGVMALICRHDIPLFFANIDSPGEQQKYAVALLEHLFSLVPQESNVIALYDVGCVLSRSLSHYDILPSSVTSRLRFATTAMHAYGHEWACQLEYNPRMCTGLGLSDGEGTERLWSRFVKLIGIQRSSSRQRRLWLIDRQAAAIGMEMQVDLGDWIKRRLKRGVNNQGSAAKEALRNCGITTEDLQAQWADQKRSQLSIRAHAPARLKKELDVVLALQADLDASDRALQATRSVVERGSVSEETLDAVASLERSHERLMTKVEVLYSSLNVHERFPELQDVDLDFVRTLLMARDLKINIRKRAIGSFFEWDKLDRAVGGANQALGTKLHQQTRKAIAKRQPALMTAIRKFNSYCERLESLYDPSWSIPLPTPLPTKLADLRNDQTLMEDVWITPSVGNVPRWMEDPDVRDGIRALLKWERCQEEQRRLGLEADNLCRWFGDELAALELALRLPTNRTFMFTIQQRRDHVLLLQTRWVTPLASSTRFIGSGNAALKLALSLAGSHGSPTTAAYSLIPTSLTLLDPSPEEDTAEESIPDAFEEGPEQAALSDVLQDGTIGDEDDEDEDEDKSMGEPEYVITWQLPEDISRTRVRPAQDGFPHQVFEPRDLSILAQPTARLNDTCVNGVAALLYSEILTTSHVRPCAILSTHDLPRIRYNASDEVLWRNTSWTSYWEKGIWLIPIHRPSPVGHWVFCVVYMSTKELHLFDSLADRQPWKNDVKDIMNLISRLSSIAHQRRGSGLIDVKGWVARPLIVQPLQTNGYDCGLWVLAAIAAVLRGAHRPGIHEDDMITFRHYVHGLVAKIPVS</sequence>
<dbReference type="SUPFAM" id="SSF54001">
    <property type="entry name" value="Cysteine proteinases"/>
    <property type="match status" value="1"/>
</dbReference>
<dbReference type="Gene3D" id="3.40.395.10">
    <property type="entry name" value="Adenoviral Proteinase, Chain A"/>
    <property type="match status" value="1"/>
</dbReference>